<dbReference type="InterPro" id="IPR021832">
    <property type="entry name" value="ANKRD13"/>
</dbReference>
<evidence type="ECO:0000256" key="8">
    <source>
        <dbReference type="PROSITE-ProRule" id="PRU00023"/>
    </source>
</evidence>
<sequence>MDLNPASPDYIHRLVFLNFYSMLKAHLDGFSKSRPHPAIEARDRRGHTPLTLAVSLGHAEIVELLLEKGASPQTTSREYWTPIQEAVSFGDRGMLESLLQARREELASWWVAKGAGIVEQLSNTLPSFYIAMTWNFTSWIPLLSRLAPSDTYRIWKRGTSVRVDTSLLGFENLRWIRGDVSVVFDVVEGEARTVLVDHGKRVVQRVYPRPTPASLDPATTLASEVSLSLRTSIVGSPDVPLDGVKFTRAYTGYLGWKKERNEDVGKFLGCEVWNLANIQLLTRTRSEHLVEVEKYDKAAAAVAKAATAGAPAAAAADQGADPAVPTTFDPSALETLEGASDEQAQKMLEQGYKAVEGLAGYIPSLPPPPPPAMEFDEYFNPADPHYAHLGRPLKISESKHTFNATVWMAPQSSSSPSGASPPPPGTPAPPELPPLSAILPLLDVLGYGSNDHMTRLKNYLLADGMPGGFPVKIEIPLFGVLSAAVTFHDFDASRPIDQLMFAVNPTYEEGVIVQSLADGA</sequence>
<keyword evidence="12" id="KW-1185">Reference proteome</keyword>
<evidence type="ECO:0000256" key="9">
    <source>
        <dbReference type="SAM" id="MobiDB-lite"/>
    </source>
</evidence>
<keyword evidence="3" id="KW-0256">Endoplasmic reticulum</keyword>
<feature type="domain" description="Ankyrin repeat" evidence="10">
    <location>
        <begin position="437"/>
        <end position="500"/>
    </location>
</feature>
<dbReference type="InterPro" id="IPR055285">
    <property type="entry name" value="ANKRD13_C"/>
</dbReference>
<feature type="compositionally biased region" description="Low complexity" evidence="9">
    <location>
        <begin position="409"/>
        <end position="418"/>
    </location>
</feature>
<accession>A0A139AEY1</accession>
<dbReference type="OrthoDB" id="341259at2759"/>
<gene>
    <name evidence="11" type="ORF">M427DRAFT_70097</name>
</gene>
<evidence type="ECO:0000256" key="2">
    <source>
        <dbReference type="ARBA" id="ARBA00022737"/>
    </source>
</evidence>
<dbReference type="GO" id="GO:0005789">
    <property type="term" value="C:endoplasmic reticulum membrane"/>
    <property type="evidence" value="ECO:0007669"/>
    <property type="project" value="UniProtKB-SubCell"/>
</dbReference>
<evidence type="ECO:0000256" key="6">
    <source>
        <dbReference type="ARBA" id="ARBA00023186"/>
    </source>
</evidence>
<dbReference type="PANTHER" id="PTHR12447:SF25">
    <property type="entry name" value="ANKYRIN REPEAT DOMAIN-CONTAINING PROTEIN 13C"/>
    <property type="match status" value="1"/>
</dbReference>
<evidence type="ECO:0000259" key="10">
    <source>
        <dbReference type="Pfam" id="PF11904"/>
    </source>
</evidence>
<reference evidence="11 12" key="1">
    <citation type="journal article" date="2015" name="Genome Biol. Evol.">
        <title>Phylogenomic analyses indicate that early fungi evolved digesting cell walls of algal ancestors of land plants.</title>
        <authorList>
            <person name="Chang Y."/>
            <person name="Wang S."/>
            <person name="Sekimoto S."/>
            <person name="Aerts A.L."/>
            <person name="Choi C."/>
            <person name="Clum A."/>
            <person name="LaButti K.M."/>
            <person name="Lindquist E.A."/>
            <person name="Yee Ngan C."/>
            <person name="Ohm R.A."/>
            <person name="Salamov A.A."/>
            <person name="Grigoriev I.V."/>
            <person name="Spatafora J.W."/>
            <person name="Berbee M.L."/>
        </authorList>
    </citation>
    <scope>NUCLEOTIDE SEQUENCE [LARGE SCALE GENOMIC DNA]</scope>
    <source>
        <strain evidence="11 12">JEL478</strain>
    </source>
</reference>
<feature type="repeat" description="ANK" evidence="8">
    <location>
        <begin position="45"/>
        <end position="77"/>
    </location>
</feature>
<dbReference type="PANTHER" id="PTHR12447">
    <property type="entry name" value="ANKYRIN REPEAT DOMAIN-CONTAINING PROTEIN 13"/>
    <property type="match status" value="1"/>
</dbReference>
<dbReference type="Pfam" id="PF11904">
    <property type="entry name" value="ANKRD13_C"/>
    <property type="match status" value="2"/>
</dbReference>
<keyword evidence="5" id="KW-0472">Membrane</keyword>
<evidence type="ECO:0000256" key="3">
    <source>
        <dbReference type="ARBA" id="ARBA00022824"/>
    </source>
</evidence>
<dbReference type="PROSITE" id="PS50297">
    <property type="entry name" value="ANK_REP_REGION"/>
    <property type="match status" value="1"/>
</dbReference>
<dbReference type="SUPFAM" id="SSF48403">
    <property type="entry name" value="Ankyrin repeat"/>
    <property type="match status" value="1"/>
</dbReference>
<keyword evidence="2" id="KW-0677">Repeat</keyword>
<evidence type="ECO:0000313" key="11">
    <source>
        <dbReference type="EMBL" id="KXS15239.1"/>
    </source>
</evidence>
<comment type="function">
    <text evidence="7">Acts as a molecular chaperone for G protein-coupled receptors, regulating their biogenesis and exit from the ER.</text>
</comment>
<evidence type="ECO:0000256" key="1">
    <source>
        <dbReference type="ARBA" id="ARBA00004586"/>
    </source>
</evidence>
<dbReference type="OMA" id="NYPLHWL"/>
<feature type="domain" description="Ankyrin repeat" evidence="10">
    <location>
        <begin position="162"/>
        <end position="411"/>
    </location>
</feature>
<evidence type="ECO:0000256" key="5">
    <source>
        <dbReference type="ARBA" id="ARBA00023136"/>
    </source>
</evidence>
<organism evidence="11 12">
    <name type="scientific">Gonapodya prolifera (strain JEL478)</name>
    <name type="common">Monoblepharis prolifera</name>
    <dbReference type="NCBI Taxonomy" id="1344416"/>
    <lineage>
        <taxon>Eukaryota</taxon>
        <taxon>Fungi</taxon>
        <taxon>Fungi incertae sedis</taxon>
        <taxon>Chytridiomycota</taxon>
        <taxon>Chytridiomycota incertae sedis</taxon>
        <taxon>Monoblepharidomycetes</taxon>
        <taxon>Monoblepharidales</taxon>
        <taxon>Gonapodyaceae</taxon>
        <taxon>Gonapodya</taxon>
    </lineage>
</organism>
<feature type="region of interest" description="Disordered" evidence="9">
    <location>
        <begin position="409"/>
        <end position="433"/>
    </location>
</feature>
<name>A0A139AEY1_GONPJ</name>
<keyword evidence="6" id="KW-0143">Chaperone</keyword>
<dbReference type="STRING" id="1344416.A0A139AEY1"/>
<feature type="compositionally biased region" description="Pro residues" evidence="9">
    <location>
        <begin position="419"/>
        <end position="433"/>
    </location>
</feature>
<dbReference type="SMART" id="SM00248">
    <property type="entry name" value="ANK"/>
    <property type="match status" value="2"/>
</dbReference>
<evidence type="ECO:0000256" key="7">
    <source>
        <dbReference type="ARBA" id="ARBA00037107"/>
    </source>
</evidence>
<proteinExistence type="predicted"/>
<dbReference type="Proteomes" id="UP000070544">
    <property type="component" value="Unassembled WGS sequence"/>
</dbReference>
<comment type="subcellular location">
    <subcellularLocation>
        <location evidence="1">Endoplasmic reticulum membrane</location>
    </subcellularLocation>
</comment>
<dbReference type="InterPro" id="IPR036770">
    <property type="entry name" value="Ankyrin_rpt-contain_sf"/>
</dbReference>
<dbReference type="InterPro" id="IPR002110">
    <property type="entry name" value="Ankyrin_rpt"/>
</dbReference>
<protein>
    <recommendedName>
        <fullName evidence="10">Ankyrin repeat domain-containing protein</fullName>
    </recommendedName>
</protein>
<dbReference type="Gene3D" id="1.25.40.20">
    <property type="entry name" value="Ankyrin repeat-containing domain"/>
    <property type="match status" value="1"/>
</dbReference>
<dbReference type="EMBL" id="KQ965763">
    <property type="protein sequence ID" value="KXS15239.1"/>
    <property type="molecule type" value="Genomic_DNA"/>
</dbReference>
<keyword evidence="4 8" id="KW-0040">ANK repeat</keyword>
<dbReference type="Pfam" id="PF12796">
    <property type="entry name" value="Ank_2"/>
    <property type="match status" value="1"/>
</dbReference>
<dbReference type="PROSITE" id="PS50088">
    <property type="entry name" value="ANK_REPEAT"/>
    <property type="match status" value="1"/>
</dbReference>
<evidence type="ECO:0000313" key="12">
    <source>
        <dbReference type="Proteomes" id="UP000070544"/>
    </source>
</evidence>
<evidence type="ECO:0000256" key="4">
    <source>
        <dbReference type="ARBA" id="ARBA00023043"/>
    </source>
</evidence>
<dbReference type="AlphaFoldDB" id="A0A139AEY1"/>